<accession>Q94LM9</accession>
<gene>
    <name evidence="2" type="primary">OSJNBb0024A20.1</name>
</gene>
<feature type="region of interest" description="Disordered" evidence="1">
    <location>
        <begin position="537"/>
        <end position="565"/>
    </location>
</feature>
<reference evidence="2" key="1">
    <citation type="submission" date="2001-05" db="EMBL/GenBank/DDBJ databases">
        <title>Rice Genomic Sequence.</title>
        <authorList>
            <person name="Wing R.A."/>
            <person name="Frisch D."/>
            <person name="Presting G."/>
            <person name="Wood T."/>
            <person name="Yu Y."/>
            <person name="Soderlund C."/>
            <person name="Kim H."/>
            <person name="Rambo T."/>
            <person name="Henry D."/>
            <person name="Simmons J."/>
        </authorList>
    </citation>
    <scope>NUCLEOTIDE SEQUENCE</scope>
</reference>
<dbReference type="AlphaFoldDB" id="Q94LM9"/>
<evidence type="ECO:0000256" key="1">
    <source>
        <dbReference type="SAM" id="MobiDB-lite"/>
    </source>
</evidence>
<dbReference type="EMBL" id="AC079038">
    <property type="protein sequence ID" value="AAK55767.1"/>
    <property type="molecule type" value="Genomic_DNA"/>
</dbReference>
<proteinExistence type="predicted"/>
<evidence type="ECO:0000313" key="2">
    <source>
        <dbReference type="EMBL" id="AAK55767.1"/>
    </source>
</evidence>
<sequence length="565" mass="63778">MDRLVRLHYGGSVVEQSNSGNNFEGMSVKQLIFGGKPSFEELVCHTKDVLGWSNQSIAIQGRYDVGAGPISHKYMLDLNGELEWNTYVDIVLGSQFKSLEVVASKLDRTDCRDDSFDLNRTLFYDEPNYETFDDEGDMKSQSVKSLTVEEVIESQGMGVDVNMQKKEAVDAKEGRSQESERVEINVELQKEEAVEANKASKLESEGVEVNVELQKEEAIEVNEARSQAVPIVGNHVDDDNEVADGSMGGGREERTTDAQLASLVRFCFRDKIYTRRECEETLLMNGLSVDLLHEHSEEYDDTHEEEGYEVEYAVDSDDDRPVAKISQEEREVFEKLVGCNPEVVQFEDVNNSELAVVDGGVTYNGIIDAMGEDIIVHIIFKLSLRHCLLKLDRRKSKKITDWHAHHLHLIERWDNIAANVVPHGVEHNKTYFDEYLAWLLRNYRLFLRPAWTLADIATDPEDVEEMNEYDTHTRAGATVEYGPVRDRVARELMRSVNDAGVALGTPAGSENEVGILRSALQRLKQRSRMLAARLGCRSTNAVDPQPRLTRTQAGETSQQRAEEEG</sequence>
<protein>
    <submittedName>
        <fullName evidence="2">Putative Mutator protein</fullName>
    </submittedName>
</protein>
<organism evidence="2">
    <name type="scientific">Oryza sativa</name>
    <name type="common">Rice</name>
    <dbReference type="NCBI Taxonomy" id="4530"/>
    <lineage>
        <taxon>Eukaryota</taxon>
        <taxon>Viridiplantae</taxon>
        <taxon>Streptophyta</taxon>
        <taxon>Embryophyta</taxon>
        <taxon>Tracheophyta</taxon>
        <taxon>Spermatophyta</taxon>
        <taxon>Magnoliopsida</taxon>
        <taxon>Liliopsida</taxon>
        <taxon>Poales</taxon>
        <taxon>Poaceae</taxon>
        <taxon>BOP clade</taxon>
        <taxon>Oryzoideae</taxon>
        <taxon>Oryzeae</taxon>
        <taxon>Oryzinae</taxon>
        <taxon>Oryza</taxon>
    </lineage>
</organism>
<feature type="compositionally biased region" description="Polar residues" evidence="1">
    <location>
        <begin position="537"/>
        <end position="559"/>
    </location>
</feature>
<name>Q94LM9_ORYSA</name>